<dbReference type="KEGG" id="kmn:HW532_08055"/>
<protein>
    <submittedName>
        <fullName evidence="11">Amino acid ABC transporter permease</fullName>
    </submittedName>
</protein>
<dbReference type="AlphaFoldDB" id="A0A7S8HBH7"/>
<feature type="transmembrane region" description="Helical" evidence="9">
    <location>
        <begin position="187"/>
        <end position="205"/>
    </location>
</feature>
<evidence type="ECO:0000256" key="2">
    <source>
        <dbReference type="ARBA" id="ARBA00010072"/>
    </source>
</evidence>
<dbReference type="PANTHER" id="PTHR30614:SF0">
    <property type="entry name" value="L-CYSTINE TRANSPORT SYSTEM PERMEASE PROTEIN TCYL"/>
    <property type="match status" value="1"/>
</dbReference>
<comment type="similarity">
    <text evidence="2">Belongs to the binding-protein-dependent transport system permease family. HisMQ subfamily.</text>
</comment>
<keyword evidence="7 9" id="KW-1133">Transmembrane helix</keyword>
<dbReference type="PANTHER" id="PTHR30614">
    <property type="entry name" value="MEMBRANE COMPONENT OF AMINO ACID ABC TRANSPORTER"/>
    <property type="match status" value="1"/>
</dbReference>
<dbReference type="GO" id="GO:0006865">
    <property type="term" value="P:amino acid transport"/>
    <property type="evidence" value="ECO:0007669"/>
    <property type="project" value="UniProtKB-KW"/>
</dbReference>
<dbReference type="CDD" id="cd06261">
    <property type="entry name" value="TM_PBP2"/>
    <property type="match status" value="1"/>
</dbReference>
<evidence type="ECO:0000256" key="8">
    <source>
        <dbReference type="ARBA" id="ARBA00023136"/>
    </source>
</evidence>
<evidence type="ECO:0000313" key="12">
    <source>
        <dbReference type="Proteomes" id="UP000593594"/>
    </source>
</evidence>
<dbReference type="Gene3D" id="1.10.3720.10">
    <property type="entry name" value="MetI-like"/>
    <property type="match status" value="1"/>
</dbReference>
<feature type="transmembrane region" description="Helical" evidence="9">
    <location>
        <begin position="63"/>
        <end position="80"/>
    </location>
</feature>
<dbReference type="SUPFAM" id="SSF161098">
    <property type="entry name" value="MetI-like"/>
    <property type="match status" value="1"/>
</dbReference>
<evidence type="ECO:0000313" key="11">
    <source>
        <dbReference type="EMBL" id="QPC42657.1"/>
    </source>
</evidence>
<evidence type="ECO:0000256" key="4">
    <source>
        <dbReference type="ARBA" id="ARBA00022475"/>
    </source>
</evidence>
<evidence type="ECO:0000256" key="1">
    <source>
        <dbReference type="ARBA" id="ARBA00004429"/>
    </source>
</evidence>
<evidence type="ECO:0000259" key="10">
    <source>
        <dbReference type="PROSITE" id="PS50928"/>
    </source>
</evidence>
<keyword evidence="6" id="KW-0029">Amino-acid transport</keyword>
<dbReference type="Proteomes" id="UP000593594">
    <property type="component" value="Chromosome"/>
</dbReference>
<accession>A0A7S8HBH7</accession>
<dbReference type="Pfam" id="PF00528">
    <property type="entry name" value="BPD_transp_1"/>
    <property type="match status" value="1"/>
</dbReference>
<gene>
    <name evidence="11" type="ORF">HW532_08055</name>
</gene>
<feature type="transmembrane region" description="Helical" evidence="9">
    <location>
        <begin position="20"/>
        <end position="42"/>
    </location>
</feature>
<dbReference type="InterPro" id="IPR043429">
    <property type="entry name" value="ArtM/GltK/GlnP/TcyL/YhdX-like"/>
</dbReference>
<keyword evidence="8 9" id="KW-0472">Membrane</keyword>
<reference evidence="11 12" key="1">
    <citation type="submission" date="2020-06" db="EMBL/GenBank/DDBJ databases">
        <title>Genome sequence of 2 isolates from Red Sea Mangroves.</title>
        <authorList>
            <person name="Sefrji F."/>
            <person name="Michoud G."/>
            <person name="Merlino G."/>
            <person name="Daffonchio D."/>
        </authorList>
    </citation>
    <scope>NUCLEOTIDE SEQUENCE [LARGE SCALE GENOMIC DNA]</scope>
    <source>
        <strain evidence="11 12">R1DC25</strain>
    </source>
</reference>
<dbReference type="InterPro" id="IPR000515">
    <property type="entry name" value="MetI-like"/>
</dbReference>
<dbReference type="EMBL" id="CP058214">
    <property type="protein sequence ID" value="QPC42657.1"/>
    <property type="molecule type" value="Genomic_DNA"/>
</dbReference>
<keyword evidence="5 9" id="KW-0812">Transmembrane</keyword>
<dbReference type="GO" id="GO:0022857">
    <property type="term" value="F:transmembrane transporter activity"/>
    <property type="evidence" value="ECO:0007669"/>
    <property type="project" value="InterPro"/>
</dbReference>
<evidence type="ECO:0000256" key="6">
    <source>
        <dbReference type="ARBA" id="ARBA00022970"/>
    </source>
</evidence>
<comment type="subcellular location">
    <subcellularLocation>
        <location evidence="1">Cell inner membrane</location>
        <topology evidence="1">Multi-pass membrane protein</topology>
    </subcellularLocation>
    <subcellularLocation>
        <location evidence="9">Cell membrane</location>
        <topology evidence="9">Multi-pass membrane protein</topology>
    </subcellularLocation>
</comment>
<dbReference type="RefSeq" id="WP_213163893.1">
    <property type="nucleotide sequence ID" value="NZ_CP058214.1"/>
</dbReference>
<dbReference type="PROSITE" id="PS50928">
    <property type="entry name" value="ABC_TM1"/>
    <property type="match status" value="1"/>
</dbReference>
<feature type="domain" description="ABC transmembrane type-1" evidence="10">
    <location>
        <begin position="21"/>
        <end position="202"/>
    </location>
</feature>
<evidence type="ECO:0000256" key="7">
    <source>
        <dbReference type="ARBA" id="ARBA00022989"/>
    </source>
</evidence>
<evidence type="ECO:0000256" key="5">
    <source>
        <dbReference type="ARBA" id="ARBA00022692"/>
    </source>
</evidence>
<dbReference type="NCBIfam" id="TIGR01726">
    <property type="entry name" value="HEQRo_perm_3TM"/>
    <property type="match status" value="1"/>
</dbReference>
<organism evidence="11 12">
    <name type="scientific">Kaustia mangrovi</name>
    <dbReference type="NCBI Taxonomy" id="2593653"/>
    <lineage>
        <taxon>Bacteria</taxon>
        <taxon>Pseudomonadati</taxon>
        <taxon>Pseudomonadota</taxon>
        <taxon>Alphaproteobacteria</taxon>
        <taxon>Hyphomicrobiales</taxon>
        <taxon>Parvibaculaceae</taxon>
        <taxon>Kaustia</taxon>
    </lineage>
</organism>
<dbReference type="InterPro" id="IPR010065">
    <property type="entry name" value="AA_ABC_transptr_permease_3TM"/>
</dbReference>
<name>A0A7S8HBH7_9HYPH</name>
<evidence type="ECO:0000256" key="9">
    <source>
        <dbReference type="RuleBase" id="RU363032"/>
    </source>
</evidence>
<proteinExistence type="inferred from homology"/>
<keyword evidence="3 9" id="KW-0813">Transport</keyword>
<evidence type="ECO:0000256" key="3">
    <source>
        <dbReference type="ARBA" id="ARBA00022448"/>
    </source>
</evidence>
<dbReference type="GO" id="GO:0043190">
    <property type="term" value="C:ATP-binding cassette (ABC) transporter complex"/>
    <property type="evidence" value="ECO:0007669"/>
    <property type="project" value="InterPro"/>
</dbReference>
<keyword evidence="12" id="KW-1185">Reference proteome</keyword>
<keyword evidence="4" id="KW-1003">Cell membrane</keyword>
<sequence>MDDGAIWSVIVSQMPYLLTGLWIGIKLLAALLALGLVLGLVIALMEVYGHWSLKALGILFERVFRGIPAIVLLLLFYYGVGGYVELSSFAAAVLALGLRSTAYQSQIFRGAIQAVPQGQLVAARAMGMSMPRAIGEIVLPQALRHAIGPWTNEFSSELKATSLAYVIGVVELTRQAKYIISNTQGNILLIFAVVGLLYFIVNWAGNRVLYRLEDRLAVPGFERRDAA</sequence>
<dbReference type="InterPro" id="IPR035906">
    <property type="entry name" value="MetI-like_sf"/>
</dbReference>